<dbReference type="InterPro" id="IPR021293">
    <property type="entry name" value="DUF2865"/>
</dbReference>
<feature type="region of interest" description="Disordered" evidence="2">
    <location>
        <begin position="285"/>
        <end position="371"/>
    </location>
</feature>
<protein>
    <submittedName>
        <fullName evidence="4">DUF2865 domain-containing protein</fullName>
    </submittedName>
</protein>
<feature type="compositionally biased region" description="Polar residues" evidence="2">
    <location>
        <begin position="355"/>
        <end position="364"/>
    </location>
</feature>
<sequence>MAARSAPTFIASALMLLTGTVVAVAQSPMCERYRAELASIERNAPDPRARQYEQAAQRQRAELNQTMAQYQRMGCDRGRFLFFGDAPPPECGSLRARISQMQANLDQLLRQADQFGGGPGVEIRRRQLLAAIDQACRPGGDRAPGFFERLFGTEPSRPDGPLDNVPPIIDEQQQARGGGRAVCVRACDGYFFPLPTGSRENGQEMCQALCPGAQTSLYFMPTTGVIEQAVSASGQPYTSLPNASRYEKAYDQSCSCRAAGQSWAEALQNAEAMLGSRKSDIIVTPEKAEELSRPRTAAEAQRKAKDARTAKGKPLPGDDLEAESPAEAASALPTGGQESAGIGPQDIRDDKTLTQREGLTQEVTTADGAKRKVRIVAPNVIAVPQMQQQTKTQ</sequence>
<keyword evidence="1" id="KW-0175">Coiled coil</keyword>
<evidence type="ECO:0000256" key="2">
    <source>
        <dbReference type="SAM" id="MobiDB-lite"/>
    </source>
</evidence>
<evidence type="ECO:0000256" key="1">
    <source>
        <dbReference type="SAM" id="Coils"/>
    </source>
</evidence>
<feature type="compositionally biased region" description="Basic and acidic residues" evidence="2">
    <location>
        <begin position="300"/>
        <end position="309"/>
    </location>
</feature>
<keyword evidence="5" id="KW-1185">Reference proteome</keyword>
<feature type="coiled-coil region" evidence="1">
    <location>
        <begin position="49"/>
        <end position="111"/>
    </location>
</feature>
<evidence type="ECO:0000313" key="5">
    <source>
        <dbReference type="Proteomes" id="UP001321492"/>
    </source>
</evidence>
<evidence type="ECO:0000313" key="4">
    <source>
        <dbReference type="EMBL" id="MDJ1159843.1"/>
    </source>
</evidence>
<comment type="caution">
    <text evidence="4">The sequence shown here is derived from an EMBL/GenBank/DDBJ whole genome shotgun (WGS) entry which is preliminary data.</text>
</comment>
<proteinExistence type="predicted"/>
<feature type="signal peptide" evidence="3">
    <location>
        <begin position="1"/>
        <end position="25"/>
    </location>
</feature>
<dbReference type="RefSeq" id="WP_283741841.1">
    <property type="nucleotide sequence ID" value="NZ_JASJEV010000013.1"/>
</dbReference>
<dbReference type="Pfam" id="PF11064">
    <property type="entry name" value="DUF2865"/>
    <property type="match status" value="1"/>
</dbReference>
<keyword evidence="3" id="KW-0732">Signal</keyword>
<accession>A0ABT7AKE1</accession>
<evidence type="ECO:0000256" key="3">
    <source>
        <dbReference type="SAM" id="SignalP"/>
    </source>
</evidence>
<dbReference type="Proteomes" id="UP001321492">
    <property type="component" value="Unassembled WGS sequence"/>
</dbReference>
<dbReference type="EMBL" id="JASJEV010000013">
    <property type="protein sequence ID" value="MDJ1159843.1"/>
    <property type="molecule type" value="Genomic_DNA"/>
</dbReference>
<name>A0ABT7AKE1_9HYPH</name>
<gene>
    <name evidence="4" type="ORF">QNA08_16610</name>
</gene>
<feature type="chain" id="PRO_5045133272" evidence="3">
    <location>
        <begin position="26"/>
        <end position="393"/>
    </location>
</feature>
<reference evidence="4 5" key="1">
    <citation type="submission" date="2023-05" db="EMBL/GenBank/DDBJ databases">
        <title>Chelatococcus sp. nov., a moderately thermophilic bacterium isolated from hot spring microbial mat.</title>
        <authorList>
            <person name="Hu C.-J."/>
            <person name="Li W.-J."/>
        </authorList>
    </citation>
    <scope>NUCLEOTIDE SEQUENCE [LARGE SCALE GENOMIC DNA]</scope>
    <source>
        <strain evidence="4 5">SYSU G07232</strain>
    </source>
</reference>
<organism evidence="4 5">
    <name type="scientific">Chelatococcus albus</name>
    <dbReference type="NCBI Taxonomy" id="3047466"/>
    <lineage>
        <taxon>Bacteria</taxon>
        <taxon>Pseudomonadati</taxon>
        <taxon>Pseudomonadota</taxon>
        <taxon>Alphaproteobacteria</taxon>
        <taxon>Hyphomicrobiales</taxon>
        <taxon>Chelatococcaceae</taxon>
        <taxon>Chelatococcus</taxon>
    </lineage>
</organism>